<accession>A0A7J7P7Z6</accession>
<organism evidence="1 2">
    <name type="scientific">Kingdonia uniflora</name>
    <dbReference type="NCBI Taxonomy" id="39325"/>
    <lineage>
        <taxon>Eukaryota</taxon>
        <taxon>Viridiplantae</taxon>
        <taxon>Streptophyta</taxon>
        <taxon>Embryophyta</taxon>
        <taxon>Tracheophyta</taxon>
        <taxon>Spermatophyta</taxon>
        <taxon>Magnoliopsida</taxon>
        <taxon>Ranunculales</taxon>
        <taxon>Circaeasteraceae</taxon>
        <taxon>Kingdonia</taxon>
    </lineage>
</organism>
<sequence length="130" mass="14576">LIGRLLVRPIRSNKTNSTKLVIGSTSPTYIQHLTYLITGIYIIALQIYSLSEGRLLSQSIRYGRDAIQLCHTQYMSPHGRSARPITGTCLIALQINTLSEGCLLSQSIQSSRDAIQLCHIQYIYAIFNTY</sequence>
<protein>
    <submittedName>
        <fullName evidence="1">Uncharacterized protein</fullName>
    </submittedName>
</protein>
<dbReference type="AlphaFoldDB" id="A0A7J7P7Z6"/>
<feature type="non-terminal residue" evidence="1">
    <location>
        <position position="1"/>
    </location>
</feature>
<gene>
    <name evidence="1" type="ORF">GIB67_021950</name>
</gene>
<proteinExistence type="predicted"/>
<reference evidence="1 2" key="1">
    <citation type="journal article" date="2020" name="IScience">
        <title>Genome Sequencing of the Endangered Kingdonia uniflora (Circaeasteraceae, Ranunculales) Reveals Potential Mechanisms of Evolutionary Specialization.</title>
        <authorList>
            <person name="Sun Y."/>
            <person name="Deng T."/>
            <person name="Zhang A."/>
            <person name="Moore M.J."/>
            <person name="Landis J.B."/>
            <person name="Lin N."/>
            <person name="Zhang H."/>
            <person name="Zhang X."/>
            <person name="Huang J."/>
            <person name="Zhang X."/>
            <person name="Sun H."/>
            <person name="Wang H."/>
        </authorList>
    </citation>
    <scope>NUCLEOTIDE SEQUENCE [LARGE SCALE GENOMIC DNA]</scope>
    <source>
        <strain evidence="1">TB1705</strain>
        <tissue evidence="1">Leaf</tissue>
    </source>
</reference>
<dbReference type="EMBL" id="JACGCM010000182">
    <property type="protein sequence ID" value="KAF6175460.1"/>
    <property type="molecule type" value="Genomic_DNA"/>
</dbReference>
<keyword evidence="2" id="KW-1185">Reference proteome</keyword>
<evidence type="ECO:0000313" key="2">
    <source>
        <dbReference type="Proteomes" id="UP000541444"/>
    </source>
</evidence>
<comment type="caution">
    <text evidence="1">The sequence shown here is derived from an EMBL/GenBank/DDBJ whole genome shotgun (WGS) entry which is preliminary data.</text>
</comment>
<name>A0A7J7P7Z6_9MAGN</name>
<dbReference type="Proteomes" id="UP000541444">
    <property type="component" value="Unassembled WGS sequence"/>
</dbReference>
<evidence type="ECO:0000313" key="1">
    <source>
        <dbReference type="EMBL" id="KAF6175460.1"/>
    </source>
</evidence>